<dbReference type="GO" id="GO:0005634">
    <property type="term" value="C:nucleus"/>
    <property type="evidence" value="ECO:0007669"/>
    <property type="project" value="UniProtKB-SubCell"/>
</dbReference>
<dbReference type="PANTHER" id="PTHR31541:SF25">
    <property type="entry name" value="GAMMA-GLIADIN B"/>
    <property type="match status" value="1"/>
</dbReference>
<dbReference type="Pfam" id="PF03754">
    <property type="entry name" value="At2g31720-like"/>
    <property type="match status" value="1"/>
</dbReference>
<keyword evidence="7" id="KW-1185">Reference proteome</keyword>
<evidence type="ECO:0000256" key="3">
    <source>
        <dbReference type="ARBA" id="ARBA00023125"/>
    </source>
</evidence>
<reference evidence="6" key="1">
    <citation type="submission" date="2022-04" db="EMBL/GenBank/DDBJ databases">
        <title>Carnegiea gigantea Genome sequencing and assembly v2.</title>
        <authorList>
            <person name="Copetti D."/>
            <person name="Sanderson M.J."/>
            <person name="Burquez A."/>
            <person name="Wojciechowski M.F."/>
        </authorList>
    </citation>
    <scope>NUCLEOTIDE SEQUENCE</scope>
    <source>
        <strain evidence="6">SGP5-SGP5p</strain>
        <tissue evidence="6">Aerial part</tissue>
    </source>
</reference>
<accession>A0A9Q1KDI3</accession>
<keyword evidence="5" id="KW-0539">Nucleus</keyword>
<evidence type="ECO:0000256" key="2">
    <source>
        <dbReference type="ARBA" id="ARBA00023015"/>
    </source>
</evidence>
<keyword evidence="2" id="KW-0805">Transcription regulation</keyword>
<keyword evidence="3" id="KW-0238">DNA-binding</keyword>
<name>A0A9Q1KDI3_9CARY</name>
<sequence>MLFKCDVDKGQGRLTMPVRECEKRLSLTEAEKRMLEVRDAKKSLVGIRVKVIEPGLQDRELTFKKWRYNENSSNYVLVNNWFEVVVKNGLRDGDDIQIWSFRINGKLAFALAKLPKTPKTIRLRFMSRVILPPSGDLLGDSRCDLRLGLPPPTGSKKIVARPRMSFVGLRASVETPPDSASGGLLSTLSWVGVTIVPDLLQLREKANT</sequence>
<gene>
    <name evidence="6" type="ORF">Cgig2_009076</name>
</gene>
<dbReference type="AlphaFoldDB" id="A0A9Q1KDI3"/>
<dbReference type="InterPro" id="IPR005508">
    <property type="entry name" value="At2g31720-like"/>
</dbReference>
<evidence type="ECO:0000256" key="4">
    <source>
        <dbReference type="ARBA" id="ARBA00023163"/>
    </source>
</evidence>
<proteinExistence type="predicted"/>
<dbReference type="InterPro" id="IPR015300">
    <property type="entry name" value="DNA-bd_pseudobarrel_sf"/>
</dbReference>
<dbReference type="OrthoDB" id="1935604at2759"/>
<comment type="subcellular location">
    <subcellularLocation>
        <location evidence="1">Nucleus</location>
    </subcellularLocation>
</comment>
<dbReference type="GO" id="GO:0003677">
    <property type="term" value="F:DNA binding"/>
    <property type="evidence" value="ECO:0007669"/>
    <property type="project" value="UniProtKB-KW"/>
</dbReference>
<evidence type="ECO:0000256" key="1">
    <source>
        <dbReference type="ARBA" id="ARBA00004123"/>
    </source>
</evidence>
<dbReference type="PANTHER" id="PTHR31541">
    <property type="entry name" value="B3 DOMAIN PLANT PROTEIN-RELATED"/>
    <property type="match status" value="1"/>
</dbReference>
<dbReference type="SUPFAM" id="SSF101936">
    <property type="entry name" value="DNA-binding pseudobarrel domain"/>
    <property type="match status" value="1"/>
</dbReference>
<evidence type="ECO:0000256" key="5">
    <source>
        <dbReference type="ARBA" id="ARBA00023242"/>
    </source>
</evidence>
<dbReference type="Gene3D" id="2.40.330.10">
    <property type="entry name" value="DNA-binding pseudobarrel domain"/>
    <property type="match status" value="1"/>
</dbReference>
<dbReference type="EMBL" id="JAKOGI010000168">
    <property type="protein sequence ID" value="KAJ8441368.1"/>
    <property type="molecule type" value="Genomic_DNA"/>
</dbReference>
<dbReference type="Proteomes" id="UP001153076">
    <property type="component" value="Unassembled WGS sequence"/>
</dbReference>
<organism evidence="6 7">
    <name type="scientific">Carnegiea gigantea</name>
    <dbReference type="NCBI Taxonomy" id="171969"/>
    <lineage>
        <taxon>Eukaryota</taxon>
        <taxon>Viridiplantae</taxon>
        <taxon>Streptophyta</taxon>
        <taxon>Embryophyta</taxon>
        <taxon>Tracheophyta</taxon>
        <taxon>Spermatophyta</taxon>
        <taxon>Magnoliopsida</taxon>
        <taxon>eudicotyledons</taxon>
        <taxon>Gunneridae</taxon>
        <taxon>Pentapetalae</taxon>
        <taxon>Caryophyllales</taxon>
        <taxon>Cactineae</taxon>
        <taxon>Cactaceae</taxon>
        <taxon>Cactoideae</taxon>
        <taxon>Echinocereeae</taxon>
        <taxon>Carnegiea</taxon>
    </lineage>
</organism>
<evidence type="ECO:0008006" key="8">
    <source>
        <dbReference type="Google" id="ProtNLM"/>
    </source>
</evidence>
<evidence type="ECO:0000313" key="7">
    <source>
        <dbReference type="Proteomes" id="UP001153076"/>
    </source>
</evidence>
<evidence type="ECO:0000313" key="6">
    <source>
        <dbReference type="EMBL" id="KAJ8441368.1"/>
    </source>
</evidence>
<protein>
    <recommendedName>
        <fullName evidence="8">TF-B3 domain-containing protein</fullName>
    </recommendedName>
</protein>
<comment type="caution">
    <text evidence="6">The sequence shown here is derived from an EMBL/GenBank/DDBJ whole genome shotgun (WGS) entry which is preliminary data.</text>
</comment>
<keyword evidence="4" id="KW-0804">Transcription</keyword>